<gene>
    <name evidence="2" type="ORF">CU098_001448</name>
</gene>
<accession>A0A367KRL7</accession>
<dbReference type="EMBL" id="PJQM01000561">
    <property type="protein sequence ID" value="RCI04839.1"/>
    <property type="molecule type" value="Genomic_DNA"/>
</dbReference>
<evidence type="ECO:0000313" key="3">
    <source>
        <dbReference type="Proteomes" id="UP000253551"/>
    </source>
</evidence>
<dbReference type="Proteomes" id="UP000253551">
    <property type="component" value="Unassembled WGS sequence"/>
</dbReference>
<sequence length="241" mass="27736">MPKERAPISTRLRNKDKNNKSEGFSTTSALSENLTFSPRADPNIYMDELHSDLSFVRGTDQQRKDFLRHEKKRAAHAYGSAYHPAVKLSTFYGAQVSPPVGSKRTQHQSAVETKRPRIILTHSSSVNEKKENRLTLPIDKPIAKPFMSDIEKENEFSRRQRRVFVHSRYITNEEGLALIKSIYPELDSTATSKLITSLQENFASFRIKLKNLFNQRQATLRITEEKMLEDQTSAENKVRKL</sequence>
<evidence type="ECO:0000313" key="2">
    <source>
        <dbReference type="EMBL" id="RCI04839.1"/>
    </source>
</evidence>
<dbReference type="OrthoDB" id="2269743at2759"/>
<proteinExistence type="predicted"/>
<name>A0A367KRL7_RHIST</name>
<feature type="non-terminal residue" evidence="2">
    <location>
        <position position="241"/>
    </location>
</feature>
<feature type="compositionally biased region" description="Polar residues" evidence="1">
    <location>
        <begin position="21"/>
        <end position="30"/>
    </location>
</feature>
<reference evidence="2 3" key="1">
    <citation type="journal article" date="2018" name="G3 (Bethesda)">
        <title>Phylogenetic and Phylogenomic Definition of Rhizopus Species.</title>
        <authorList>
            <person name="Gryganskyi A.P."/>
            <person name="Golan J."/>
            <person name="Dolatabadi S."/>
            <person name="Mondo S."/>
            <person name="Robb S."/>
            <person name="Idnurm A."/>
            <person name="Muszewska A."/>
            <person name="Steczkiewicz K."/>
            <person name="Masonjones S."/>
            <person name="Liao H.L."/>
            <person name="Gajdeczka M.T."/>
            <person name="Anike F."/>
            <person name="Vuek A."/>
            <person name="Anishchenko I.M."/>
            <person name="Voigt K."/>
            <person name="de Hoog G.S."/>
            <person name="Smith M.E."/>
            <person name="Heitman J."/>
            <person name="Vilgalys R."/>
            <person name="Stajich J.E."/>
        </authorList>
    </citation>
    <scope>NUCLEOTIDE SEQUENCE [LARGE SCALE GENOMIC DNA]</scope>
    <source>
        <strain evidence="2 3">LSU 92-RS-03</strain>
    </source>
</reference>
<protein>
    <submittedName>
        <fullName evidence="2">Uncharacterized protein</fullName>
    </submittedName>
</protein>
<feature type="region of interest" description="Disordered" evidence="1">
    <location>
        <begin position="1"/>
        <end position="30"/>
    </location>
</feature>
<keyword evidence="3" id="KW-1185">Reference proteome</keyword>
<evidence type="ECO:0000256" key="1">
    <source>
        <dbReference type="SAM" id="MobiDB-lite"/>
    </source>
</evidence>
<comment type="caution">
    <text evidence="2">The sequence shown here is derived from an EMBL/GenBank/DDBJ whole genome shotgun (WGS) entry which is preliminary data.</text>
</comment>
<dbReference type="AlphaFoldDB" id="A0A367KRL7"/>
<organism evidence="2 3">
    <name type="scientific">Rhizopus stolonifer</name>
    <name type="common">Rhizopus nigricans</name>
    <dbReference type="NCBI Taxonomy" id="4846"/>
    <lineage>
        <taxon>Eukaryota</taxon>
        <taxon>Fungi</taxon>
        <taxon>Fungi incertae sedis</taxon>
        <taxon>Mucoromycota</taxon>
        <taxon>Mucoromycotina</taxon>
        <taxon>Mucoromycetes</taxon>
        <taxon>Mucorales</taxon>
        <taxon>Mucorineae</taxon>
        <taxon>Rhizopodaceae</taxon>
        <taxon>Rhizopus</taxon>
    </lineage>
</organism>